<dbReference type="EMBL" id="JAURVH010001514">
    <property type="protein sequence ID" value="KAK5933381.1"/>
    <property type="molecule type" value="Genomic_DNA"/>
</dbReference>
<comment type="caution">
    <text evidence="2">The sequence shown here is derived from an EMBL/GenBank/DDBJ whole genome shotgun (WGS) entry which is preliminary data.</text>
</comment>
<accession>A0AAN8HYQ6</accession>
<name>A0AAN8HYQ6_CHAGU</name>
<reference evidence="2 3" key="1">
    <citation type="journal article" date="2023" name="Mol. Biol. Evol.">
        <title>Genomics of Secondarily Temperate Adaptation in the Only Non-Antarctic Icefish.</title>
        <authorList>
            <person name="Rivera-Colon A.G."/>
            <person name="Rayamajhi N."/>
            <person name="Minhas B.F."/>
            <person name="Madrigal G."/>
            <person name="Bilyk K.T."/>
            <person name="Yoon V."/>
            <person name="Hune M."/>
            <person name="Gregory S."/>
            <person name="Cheng C.H.C."/>
            <person name="Catchen J.M."/>
        </authorList>
    </citation>
    <scope>NUCLEOTIDE SEQUENCE [LARGE SCALE GENOMIC DNA]</scope>
    <source>
        <tissue evidence="2">White muscle</tissue>
    </source>
</reference>
<proteinExistence type="predicted"/>
<keyword evidence="1" id="KW-0472">Membrane</keyword>
<dbReference type="AlphaFoldDB" id="A0AAN8HYQ6"/>
<keyword evidence="1" id="KW-0812">Transmembrane</keyword>
<dbReference type="Proteomes" id="UP001331515">
    <property type="component" value="Unassembled WGS sequence"/>
</dbReference>
<organism evidence="2 3">
    <name type="scientific">Champsocephalus gunnari</name>
    <name type="common">Mackerel icefish</name>
    <dbReference type="NCBI Taxonomy" id="52237"/>
    <lineage>
        <taxon>Eukaryota</taxon>
        <taxon>Metazoa</taxon>
        <taxon>Chordata</taxon>
        <taxon>Craniata</taxon>
        <taxon>Vertebrata</taxon>
        <taxon>Euteleostomi</taxon>
        <taxon>Actinopterygii</taxon>
        <taxon>Neopterygii</taxon>
        <taxon>Teleostei</taxon>
        <taxon>Neoteleostei</taxon>
        <taxon>Acanthomorphata</taxon>
        <taxon>Eupercaria</taxon>
        <taxon>Perciformes</taxon>
        <taxon>Notothenioidei</taxon>
        <taxon>Channichthyidae</taxon>
        <taxon>Champsocephalus</taxon>
    </lineage>
</organism>
<feature type="transmembrane region" description="Helical" evidence="1">
    <location>
        <begin position="75"/>
        <end position="95"/>
    </location>
</feature>
<keyword evidence="3" id="KW-1185">Reference proteome</keyword>
<sequence>MSFPVRPGRGRTCFGTTSVIYQLGRGLCRLSRKSSERPWVHRSATTMLSASCATEEEQVMNMDFRRMWRRWRGDTGAWINFISWVTIFSFDLIYLKGSEPILLRPSSSHAVRTLLSSRLSRGRTIGNSPRRGTNCFEYFS</sequence>
<protein>
    <submittedName>
        <fullName evidence="2">Uncharacterized protein</fullName>
    </submittedName>
</protein>
<keyword evidence="1" id="KW-1133">Transmembrane helix</keyword>
<evidence type="ECO:0000313" key="3">
    <source>
        <dbReference type="Proteomes" id="UP001331515"/>
    </source>
</evidence>
<evidence type="ECO:0000313" key="2">
    <source>
        <dbReference type="EMBL" id="KAK5933381.1"/>
    </source>
</evidence>
<gene>
    <name evidence="2" type="ORF">CgunFtcFv8_013868</name>
</gene>
<evidence type="ECO:0000256" key="1">
    <source>
        <dbReference type="SAM" id="Phobius"/>
    </source>
</evidence>